<protein>
    <submittedName>
        <fullName evidence="2">Uncharacterized protein</fullName>
    </submittedName>
</protein>
<dbReference type="GeneID" id="87954309"/>
<keyword evidence="3" id="KW-1185">Reference proteome</keyword>
<name>A0ABZ1CUA9_9TREE</name>
<dbReference type="RefSeq" id="XP_062789975.1">
    <property type="nucleotide sequence ID" value="XM_062933924.1"/>
</dbReference>
<feature type="region of interest" description="Disordered" evidence="1">
    <location>
        <begin position="1"/>
        <end position="69"/>
    </location>
</feature>
<evidence type="ECO:0000313" key="3">
    <source>
        <dbReference type="Proteomes" id="UP001329825"/>
    </source>
</evidence>
<sequence>MSSPYHTSAVKSPVVREDDVDEAGPASMASSDVDFSESTKNQVESWIGETDPDNFEIPTERESNEDVDTGSEVCAAVVVDTGTIEDYPKAVYKYSCDLTDGPLNPSERPELQWLGKLTWDPENPCSRETKRLRDVFETAYLEPTSKNAGNNIPWEQSDAMIHRDFNKASKELRLWYETEVAKQGIESLQHATSRFYAEYPWARGRWENRYVDVPEWVNSHPNTNSKGEQHLDYYDYKNKLISCYGDEKLGGKPMVLSSAFVKRGARWNPDDTSKMLSPEVEFFVRVTSLPGESIISENQSKALTFAATLKERLEGLQNTLPFEPYTDAKSKDKSNWLQWSTGIYQSTHDTEGGKIARKLYEEDCGNSDYFGLRPVHCSLFNRIGDQVAASQYLDFQDYDHWVATTGGIGNDDPHAL</sequence>
<evidence type="ECO:0000256" key="1">
    <source>
        <dbReference type="SAM" id="MobiDB-lite"/>
    </source>
</evidence>
<dbReference type="EMBL" id="CP141882">
    <property type="protein sequence ID" value="WRT65235.1"/>
    <property type="molecule type" value="Genomic_DNA"/>
</dbReference>
<proteinExistence type="predicted"/>
<dbReference type="Proteomes" id="UP001329825">
    <property type="component" value="Chromosome 2"/>
</dbReference>
<reference evidence="2 3" key="1">
    <citation type="submission" date="2024-01" db="EMBL/GenBank/DDBJ databases">
        <title>Comparative genomics of Cryptococcus and Kwoniella reveals pathogenesis evolution and contrasting modes of karyotype evolution via chromosome fusion or intercentromeric recombination.</title>
        <authorList>
            <person name="Coelho M.A."/>
            <person name="David-Palma M."/>
            <person name="Shea T."/>
            <person name="Bowers K."/>
            <person name="McGinley-Smith S."/>
            <person name="Mohammad A.W."/>
            <person name="Gnirke A."/>
            <person name="Yurkov A.M."/>
            <person name="Nowrousian M."/>
            <person name="Sun S."/>
            <person name="Cuomo C.A."/>
            <person name="Heitman J."/>
        </authorList>
    </citation>
    <scope>NUCLEOTIDE SEQUENCE [LARGE SCALE GENOMIC DNA]</scope>
    <source>
        <strain evidence="2">CBS 11374</strain>
    </source>
</reference>
<evidence type="ECO:0000313" key="2">
    <source>
        <dbReference type="EMBL" id="WRT65235.1"/>
    </source>
</evidence>
<gene>
    <name evidence="2" type="ORF">IL334_002178</name>
</gene>
<organism evidence="2 3">
    <name type="scientific">Kwoniella shivajii</name>
    <dbReference type="NCBI Taxonomy" id="564305"/>
    <lineage>
        <taxon>Eukaryota</taxon>
        <taxon>Fungi</taxon>
        <taxon>Dikarya</taxon>
        <taxon>Basidiomycota</taxon>
        <taxon>Agaricomycotina</taxon>
        <taxon>Tremellomycetes</taxon>
        <taxon>Tremellales</taxon>
        <taxon>Cryptococcaceae</taxon>
        <taxon>Kwoniella</taxon>
    </lineage>
</organism>
<feature type="compositionally biased region" description="Polar residues" evidence="1">
    <location>
        <begin position="1"/>
        <end position="10"/>
    </location>
</feature>
<accession>A0ABZ1CUA9</accession>